<protein>
    <submittedName>
        <fullName evidence="1">Uncharacterized protein</fullName>
    </submittedName>
</protein>
<dbReference type="AlphaFoldDB" id="A0A1C6RYW0"/>
<evidence type="ECO:0000313" key="2">
    <source>
        <dbReference type="Proteomes" id="UP000198959"/>
    </source>
</evidence>
<proteinExistence type="predicted"/>
<dbReference type="STRING" id="145854.GA0074692_1380"/>
<organism evidence="1 2">
    <name type="scientific">Micromonospora pallida</name>
    <dbReference type="NCBI Taxonomy" id="145854"/>
    <lineage>
        <taxon>Bacteria</taxon>
        <taxon>Bacillati</taxon>
        <taxon>Actinomycetota</taxon>
        <taxon>Actinomycetes</taxon>
        <taxon>Micromonosporales</taxon>
        <taxon>Micromonosporaceae</taxon>
        <taxon>Micromonospora</taxon>
    </lineage>
</organism>
<name>A0A1C6RYW0_9ACTN</name>
<reference evidence="2" key="1">
    <citation type="submission" date="2016-06" db="EMBL/GenBank/DDBJ databases">
        <authorList>
            <person name="Varghese N."/>
            <person name="Submissions Spin"/>
        </authorList>
    </citation>
    <scope>NUCLEOTIDE SEQUENCE [LARGE SCALE GENOMIC DNA]</scope>
    <source>
        <strain evidence="2">DSM 43817</strain>
    </source>
</reference>
<sequence length="130" mass="14048">MVGDGVREIHGLPDDMYGHVVETDGAVVQFMLGGGQEPETVDNVDAHIYLDDGAHRYATFFTLDAVREILNKDARTGETGGGRYFWCSDQVIVPEPGVAAMVAAVDEMIRSGDIEVMCSRIEAPEEDGTA</sequence>
<evidence type="ECO:0000313" key="1">
    <source>
        <dbReference type="EMBL" id="SCL22362.1"/>
    </source>
</evidence>
<dbReference type="EMBL" id="FMHW01000002">
    <property type="protein sequence ID" value="SCL22362.1"/>
    <property type="molecule type" value="Genomic_DNA"/>
</dbReference>
<gene>
    <name evidence="1" type="ORF">GA0074692_1380</name>
</gene>
<dbReference type="Proteomes" id="UP000198959">
    <property type="component" value="Unassembled WGS sequence"/>
</dbReference>
<keyword evidence="2" id="KW-1185">Reference proteome</keyword>
<accession>A0A1C6RYW0</accession>